<reference evidence="2 3" key="1">
    <citation type="journal article" date="2023" name="Insect Mol. Biol.">
        <title>Genome sequencing provides insights into the evolution of gene families encoding plant cell wall-degrading enzymes in longhorned beetles.</title>
        <authorList>
            <person name="Shin N.R."/>
            <person name="Okamura Y."/>
            <person name="Kirsch R."/>
            <person name="Pauchet Y."/>
        </authorList>
    </citation>
    <scope>NUCLEOTIDE SEQUENCE [LARGE SCALE GENOMIC DNA]</scope>
    <source>
        <strain evidence="2">EAD_L_NR</strain>
    </source>
</reference>
<dbReference type="AlphaFoldDB" id="A0AAV8W536"/>
<dbReference type="PROSITE" id="PS50879">
    <property type="entry name" value="RNASE_H_1"/>
    <property type="match status" value="1"/>
</dbReference>
<dbReference type="GO" id="GO:0003676">
    <property type="term" value="F:nucleic acid binding"/>
    <property type="evidence" value="ECO:0007669"/>
    <property type="project" value="InterPro"/>
</dbReference>
<organism evidence="2 3">
    <name type="scientific">Exocentrus adspersus</name>
    <dbReference type="NCBI Taxonomy" id="1586481"/>
    <lineage>
        <taxon>Eukaryota</taxon>
        <taxon>Metazoa</taxon>
        <taxon>Ecdysozoa</taxon>
        <taxon>Arthropoda</taxon>
        <taxon>Hexapoda</taxon>
        <taxon>Insecta</taxon>
        <taxon>Pterygota</taxon>
        <taxon>Neoptera</taxon>
        <taxon>Endopterygota</taxon>
        <taxon>Coleoptera</taxon>
        <taxon>Polyphaga</taxon>
        <taxon>Cucujiformia</taxon>
        <taxon>Chrysomeloidea</taxon>
        <taxon>Cerambycidae</taxon>
        <taxon>Lamiinae</taxon>
        <taxon>Acanthocinini</taxon>
        <taxon>Exocentrus</taxon>
    </lineage>
</organism>
<feature type="domain" description="RNase H type-1" evidence="1">
    <location>
        <begin position="1"/>
        <end position="58"/>
    </location>
</feature>
<dbReference type="Gene3D" id="3.30.420.10">
    <property type="entry name" value="Ribonuclease H-like superfamily/Ribonuclease H"/>
    <property type="match status" value="1"/>
</dbReference>
<dbReference type="Proteomes" id="UP001159042">
    <property type="component" value="Unassembled WGS sequence"/>
</dbReference>
<dbReference type="EMBL" id="JANEYG010000009">
    <property type="protein sequence ID" value="KAJ8921598.1"/>
    <property type="molecule type" value="Genomic_DNA"/>
</dbReference>
<dbReference type="GO" id="GO:0004523">
    <property type="term" value="F:RNA-DNA hybrid ribonuclease activity"/>
    <property type="evidence" value="ECO:0007669"/>
    <property type="project" value="InterPro"/>
</dbReference>
<dbReference type="InterPro" id="IPR002156">
    <property type="entry name" value="RNaseH_domain"/>
</dbReference>
<evidence type="ECO:0000313" key="2">
    <source>
        <dbReference type="EMBL" id="KAJ8921598.1"/>
    </source>
</evidence>
<proteinExistence type="predicted"/>
<evidence type="ECO:0000259" key="1">
    <source>
        <dbReference type="PROSITE" id="PS50879"/>
    </source>
</evidence>
<gene>
    <name evidence="2" type="ORF">NQ315_010504</name>
</gene>
<evidence type="ECO:0000313" key="3">
    <source>
        <dbReference type="Proteomes" id="UP001159042"/>
    </source>
</evidence>
<comment type="caution">
    <text evidence="2">The sequence shown here is derived from an EMBL/GenBank/DDBJ whole genome shotgun (WGS) entry which is preliminary data.</text>
</comment>
<dbReference type="InterPro" id="IPR036397">
    <property type="entry name" value="RNaseH_sf"/>
</dbReference>
<accession>A0AAV8W536</accession>
<dbReference type="SUPFAM" id="SSF53098">
    <property type="entry name" value="Ribonuclease H-like"/>
    <property type="match status" value="1"/>
</dbReference>
<dbReference type="InterPro" id="IPR012337">
    <property type="entry name" value="RNaseH-like_sf"/>
</dbReference>
<protein>
    <recommendedName>
        <fullName evidence="1">RNase H type-1 domain-containing protein</fullName>
    </recommendedName>
</protein>
<name>A0AAV8W536_9CUCU</name>
<sequence>MSIHVNEAVRTRSNLVYEYADVLESLIRQEKAELVWVPGNTGIPEKERADQLARFESRREPFQGPESILKILKRSTNGALDKWAYQKLQEKNNELDRVHNTVWLLNLGEGLYTKSPEFPKDHGRRRRHLHLIGVEECP</sequence>
<keyword evidence="3" id="KW-1185">Reference proteome</keyword>